<dbReference type="Gene3D" id="3.30.386.10">
    <property type="entry name" value="Chitosanase, subunit A, domain 2"/>
    <property type="match status" value="1"/>
</dbReference>
<dbReference type="InterPro" id="IPR023099">
    <property type="entry name" value="Glyco_hydro_46_N"/>
</dbReference>
<dbReference type="Pfam" id="PF01374">
    <property type="entry name" value="Glyco_hydro_46"/>
    <property type="match status" value="1"/>
</dbReference>
<dbReference type="GO" id="GO:0005975">
    <property type="term" value="P:carbohydrate metabolic process"/>
    <property type="evidence" value="ECO:0007669"/>
    <property type="project" value="InterPro"/>
</dbReference>
<keyword evidence="2" id="KW-1185">Reference proteome</keyword>
<dbReference type="InterPro" id="IPR023346">
    <property type="entry name" value="Lysozyme-like_dom_sf"/>
</dbReference>
<dbReference type="OrthoDB" id="1551268at2"/>
<comment type="caution">
    <text evidence="1">The sequence shown here is derived from an EMBL/GenBank/DDBJ whole genome shotgun (WGS) entry which is preliminary data.</text>
</comment>
<protein>
    <submittedName>
        <fullName evidence="1">Chitosanase</fullName>
    </submittedName>
</protein>
<dbReference type="Proteomes" id="UP000256269">
    <property type="component" value="Unassembled WGS sequence"/>
</dbReference>
<organism evidence="1 2">
    <name type="scientific">Kutzneria buriramensis</name>
    <dbReference type="NCBI Taxonomy" id="1045776"/>
    <lineage>
        <taxon>Bacteria</taxon>
        <taxon>Bacillati</taxon>
        <taxon>Actinomycetota</taxon>
        <taxon>Actinomycetes</taxon>
        <taxon>Pseudonocardiales</taxon>
        <taxon>Pseudonocardiaceae</taxon>
        <taxon>Kutzneria</taxon>
    </lineage>
</organism>
<accession>A0A3E0H182</accession>
<dbReference type="GO" id="GO:0005576">
    <property type="term" value="C:extracellular region"/>
    <property type="evidence" value="ECO:0007669"/>
    <property type="project" value="InterPro"/>
</dbReference>
<dbReference type="EMBL" id="QUNO01000018">
    <property type="protein sequence ID" value="REH35313.1"/>
    <property type="molecule type" value="Genomic_DNA"/>
</dbReference>
<gene>
    <name evidence="1" type="ORF">BCF44_118173</name>
</gene>
<dbReference type="InterPro" id="IPR000400">
    <property type="entry name" value="Glyco_hydro_46"/>
</dbReference>
<dbReference type="Gene3D" id="1.20.141.10">
    <property type="entry name" value="Chitosanase, subunit A, domain 1"/>
    <property type="match status" value="1"/>
</dbReference>
<dbReference type="AlphaFoldDB" id="A0A3E0H182"/>
<dbReference type="SUPFAM" id="SSF53955">
    <property type="entry name" value="Lysozyme-like"/>
    <property type="match status" value="1"/>
</dbReference>
<evidence type="ECO:0000313" key="1">
    <source>
        <dbReference type="EMBL" id="REH35313.1"/>
    </source>
</evidence>
<reference evidence="1 2" key="1">
    <citation type="submission" date="2018-08" db="EMBL/GenBank/DDBJ databases">
        <title>Genomic Encyclopedia of Archaeal and Bacterial Type Strains, Phase II (KMG-II): from individual species to whole genera.</title>
        <authorList>
            <person name="Goeker M."/>
        </authorList>
    </citation>
    <scope>NUCLEOTIDE SEQUENCE [LARGE SCALE GENOMIC DNA]</scope>
    <source>
        <strain evidence="1 2">DSM 45791</strain>
    </source>
</reference>
<sequence length="286" mass="30085">MEKRTIRVLLGVGLAAVAGVAITAPGLLTATDSHASTAHATTLDPKTVATMDDITAVFEQGASSPQYANIENDQDGCGFTAGWIGFCTQSGDMLDLVKQYNAAEPDNVLAKYTATLQKLADTSSDDVTALGAAFPSDWKKAAADPVFVQTQLKVGHDTYLTPALAQADQAGVKTNLGIENFFDTALMMGPGETDCDGLPKLVRETTTAAGGTPASGVDEKTWLKAFNQVRAKHMKNPCTPGRQADWPQAVDRTTALQKLADDGNLDLTTPLTIAADFGITISNPHD</sequence>
<name>A0A3E0H182_9PSEU</name>
<dbReference type="RefSeq" id="WP_116180064.1">
    <property type="nucleotide sequence ID" value="NZ_CP144375.1"/>
</dbReference>
<evidence type="ECO:0000313" key="2">
    <source>
        <dbReference type="Proteomes" id="UP000256269"/>
    </source>
</evidence>
<dbReference type="CDD" id="cd00978">
    <property type="entry name" value="chitosanase_GH46"/>
    <property type="match status" value="1"/>
</dbReference>
<dbReference type="GO" id="GO:0016977">
    <property type="term" value="F:chitosanase activity"/>
    <property type="evidence" value="ECO:0007669"/>
    <property type="project" value="InterPro"/>
</dbReference>
<proteinExistence type="predicted"/>